<feature type="transmembrane region" description="Helical" evidence="6">
    <location>
        <begin position="21"/>
        <end position="42"/>
    </location>
</feature>
<proteinExistence type="predicted"/>
<dbReference type="Proteomes" id="UP000824247">
    <property type="component" value="Unassembled WGS sequence"/>
</dbReference>
<feature type="transmembrane region" description="Helical" evidence="6">
    <location>
        <begin position="669"/>
        <end position="690"/>
    </location>
</feature>
<feature type="transmembrane region" description="Helical" evidence="6">
    <location>
        <begin position="553"/>
        <end position="575"/>
    </location>
</feature>
<protein>
    <submittedName>
        <fullName evidence="8">ABC transporter permease</fullName>
    </submittedName>
</protein>
<comment type="caution">
    <text evidence="8">The sequence shown here is derived from an EMBL/GenBank/DDBJ whole genome shotgun (WGS) entry which is preliminary data.</text>
</comment>
<keyword evidence="2" id="KW-1003">Cell membrane</keyword>
<feature type="transmembrane region" description="Helical" evidence="6">
    <location>
        <begin position="1404"/>
        <end position="1426"/>
    </location>
</feature>
<evidence type="ECO:0000256" key="6">
    <source>
        <dbReference type="SAM" id="Phobius"/>
    </source>
</evidence>
<dbReference type="Pfam" id="PF02687">
    <property type="entry name" value="FtsX"/>
    <property type="match status" value="2"/>
</dbReference>
<name>A0A9E2NVT1_9BACT</name>
<evidence type="ECO:0000313" key="9">
    <source>
        <dbReference type="Proteomes" id="UP000824247"/>
    </source>
</evidence>
<evidence type="ECO:0000256" key="3">
    <source>
        <dbReference type="ARBA" id="ARBA00022692"/>
    </source>
</evidence>
<feature type="domain" description="ABC3 transporter permease C-terminal" evidence="7">
    <location>
        <begin position="505"/>
        <end position="618"/>
    </location>
</feature>
<dbReference type="InterPro" id="IPR003838">
    <property type="entry name" value="ABC3_permease_C"/>
</dbReference>
<evidence type="ECO:0000256" key="4">
    <source>
        <dbReference type="ARBA" id="ARBA00022989"/>
    </source>
</evidence>
<feature type="transmembrane region" description="Helical" evidence="6">
    <location>
        <begin position="498"/>
        <end position="522"/>
    </location>
</feature>
<accession>A0A9E2NVT1</accession>
<keyword evidence="3 6" id="KW-0812">Transmembrane</keyword>
<dbReference type="GO" id="GO:0005886">
    <property type="term" value="C:plasma membrane"/>
    <property type="evidence" value="ECO:0007669"/>
    <property type="project" value="UniProtKB-SubCell"/>
</dbReference>
<evidence type="ECO:0000256" key="5">
    <source>
        <dbReference type="ARBA" id="ARBA00023136"/>
    </source>
</evidence>
<gene>
    <name evidence="8" type="ORF">H9897_00190</name>
</gene>
<reference evidence="8" key="1">
    <citation type="journal article" date="2021" name="PeerJ">
        <title>Extensive microbial diversity within the chicken gut microbiome revealed by metagenomics and culture.</title>
        <authorList>
            <person name="Gilroy R."/>
            <person name="Ravi A."/>
            <person name="Getino M."/>
            <person name="Pursley I."/>
            <person name="Horton D.L."/>
            <person name="Alikhan N.F."/>
            <person name="Baker D."/>
            <person name="Gharbi K."/>
            <person name="Hall N."/>
            <person name="Watson M."/>
            <person name="Adriaenssens E.M."/>
            <person name="Foster-Nyarko E."/>
            <person name="Jarju S."/>
            <person name="Secka A."/>
            <person name="Antonio M."/>
            <person name="Oren A."/>
            <person name="Chaudhuri R.R."/>
            <person name="La Ragione R."/>
            <person name="Hildebrand F."/>
            <person name="Pallen M.J."/>
        </authorList>
    </citation>
    <scope>NUCLEOTIDE SEQUENCE</scope>
    <source>
        <strain evidence="8">A5-1222</strain>
    </source>
</reference>
<evidence type="ECO:0000256" key="1">
    <source>
        <dbReference type="ARBA" id="ARBA00004651"/>
    </source>
</evidence>
<comment type="subcellular location">
    <subcellularLocation>
        <location evidence="1">Cell membrane</location>
        <topology evidence="1">Multi-pass membrane protein</topology>
    </subcellularLocation>
</comment>
<feature type="transmembrane region" description="Helical" evidence="6">
    <location>
        <begin position="595"/>
        <end position="621"/>
    </location>
</feature>
<organism evidence="8 9">
    <name type="scientific">Candidatus Ureaplasma intestinipullorum</name>
    <dbReference type="NCBI Taxonomy" id="2838770"/>
    <lineage>
        <taxon>Bacteria</taxon>
        <taxon>Bacillati</taxon>
        <taxon>Mycoplasmatota</taxon>
        <taxon>Mycoplasmoidales</taxon>
        <taxon>Mycoplasmoidaceae</taxon>
        <taxon>Ureaplasma</taxon>
    </lineage>
</organism>
<evidence type="ECO:0000256" key="2">
    <source>
        <dbReference type="ARBA" id="ARBA00022475"/>
    </source>
</evidence>
<feature type="transmembrane region" description="Helical" evidence="6">
    <location>
        <begin position="1317"/>
        <end position="1338"/>
    </location>
</feature>
<feature type="transmembrane region" description="Helical" evidence="6">
    <location>
        <begin position="1359"/>
        <end position="1392"/>
    </location>
</feature>
<sequence>MKKSEQFRLLVRNSFRILNKSKLLMSQLSFLVVMGASIILTISSSNILLNQSKNDIVKDGELANFTISIPTNIRNESINNSDQYIVIPTDSPVDLELQQKLNDLGLYFSITNNVNLSDVQTNSNFIAYEIDNDANVNKLITSTDVELPTSKYSVDYLNEISKSIEFVKMSSYSFAYIKSRYDYYANLYKYENYMNSQPWKFVKLMKNGIWNLEISKVTPIQKIIEKLCEIPSSVDEYNNYYNLFLPSGEFNENSYWYKWRNLMSLDEIVFNGYGYNLSCQQVVPLLGESASIPFTIQVYDLSSYFSIISSNYLNSNNKSTIPLRTLLDALQLPLINYNNFDSSLNPGLSVNVYNPDTGISEPYSSFLTWLNNLNDKYKVYINSIPFVIIGSGTTPDMLYPCLSVGNLLVDSSSSGVSYLNQSGYYRALNIDTSNTTIYYSVRYPPDWTINEKNSVFNELKQYSIEKYGYNTVYNLNDSNQPNYLIYLRANFLNNLENIILIIGCIVGAIIGFLSLFFIATLIRSIVKQNKVTFGIGIANGVTKFNLAMSFFPFALIPALICGILSYVFGVLLTNPLNDVISKYWTLYIPKSSFEWWGFLVVILAIFLILFSLIVCVILWTLRKRTQDILNSQSEFRMNWLIIHTKKITKLFGAIGSFRMTYLMGNISRFLLLTFIVTLFSSLISFAVGSINQFSIAQSYTSRNKNYTYAFDLYSPTLSGGYYSPMPYGEIGVSQMGIYNYYSANGGTINGTPVNGWYVGNYDTPLTAPTGSFYSGSEYANAFLYPYSSNKYMTSLYLPYTDLATQLNNNINFFNNKIFVKAVLDVYIDIGGALINPWELAKSIMPLSILNLVNNSFEKQIEANFNFYYWLQEQNNIAVKGGTSPYLEGVDSQFNGKPIYYSTYLPNVTSQPFTLDGSDITNNYFTASNKDQWIFVKELNYDTNEYEWKINQENAMLAAPTYTVKPKALQNIVQILTNSQNPLFQYWYKYFYENNPNLGSNDQEVPELSYKVGYGAVPVESSDETYTYIDGTILDNNSHNAKIIGIVENSKYITLYDENNKNIADLLYSYEINNNTYPIIINEVVKKLYGYKVGDILNVNANNIFDRFNRKNIGIDSFNNVKFEIVGITSSRSELQYYTLQKYANKILGYGDFSTGNAEWNGPNNPGKGYVPFNGVFTNQQKPKIFCNYGGIYSPSALTTSKGIWNTNLASFGGFGGELATVINNNWNITPTLMRINYLVDYSNNNNIYDASSEYSNIPMYTDHTNDKDINTIREWIQQLVNVFETDQPLVSQISTLDTTDINIGAIFDTTFHQLETIIIICFIPTLLIIIVLMTIMIVSESTRLVSLMKVFGISDIKNAFSFMFVYWVVLFLGVIISIPITFGALSLLSFIVFNAFKIIVSPIVPFWIFFAIFGLVAIIFIFINIYGFNKIKQINVPESIAVR</sequence>
<evidence type="ECO:0000313" key="8">
    <source>
        <dbReference type="EMBL" id="MBU3830570.1"/>
    </source>
</evidence>
<keyword evidence="4 6" id="KW-1133">Transmembrane helix</keyword>
<keyword evidence="5 6" id="KW-0472">Membrane</keyword>
<evidence type="ECO:0000259" key="7">
    <source>
        <dbReference type="Pfam" id="PF02687"/>
    </source>
</evidence>
<dbReference type="EMBL" id="JAHLFM010000003">
    <property type="protein sequence ID" value="MBU3830570.1"/>
    <property type="molecule type" value="Genomic_DNA"/>
</dbReference>
<feature type="domain" description="ABC3 transporter permease C-terminal" evidence="7">
    <location>
        <begin position="1317"/>
        <end position="1435"/>
    </location>
</feature>
<reference evidence="8" key="2">
    <citation type="submission" date="2021-04" db="EMBL/GenBank/DDBJ databases">
        <authorList>
            <person name="Gilroy R."/>
        </authorList>
    </citation>
    <scope>NUCLEOTIDE SEQUENCE</scope>
    <source>
        <strain evidence="8">A5-1222</strain>
    </source>
</reference>